<dbReference type="GO" id="GO:0016887">
    <property type="term" value="F:ATP hydrolysis activity"/>
    <property type="evidence" value="ECO:0007669"/>
    <property type="project" value="InterPro"/>
</dbReference>
<protein>
    <submittedName>
        <fullName evidence="10">ABC transporter ATP-binding protein</fullName>
    </submittedName>
</protein>
<evidence type="ECO:0000256" key="6">
    <source>
        <dbReference type="ARBA" id="ARBA00022840"/>
    </source>
</evidence>
<dbReference type="Proteomes" id="UP001204953">
    <property type="component" value="Unassembled WGS sequence"/>
</dbReference>
<evidence type="ECO:0000256" key="1">
    <source>
        <dbReference type="ARBA" id="ARBA00004202"/>
    </source>
</evidence>
<dbReference type="InterPro" id="IPR017871">
    <property type="entry name" value="ABC_transporter-like_CS"/>
</dbReference>
<keyword evidence="4" id="KW-1003">Cell membrane</keyword>
<feature type="compositionally biased region" description="Polar residues" evidence="8">
    <location>
        <begin position="337"/>
        <end position="355"/>
    </location>
</feature>
<dbReference type="PROSITE" id="PS00211">
    <property type="entry name" value="ABC_TRANSPORTER_1"/>
    <property type="match status" value="1"/>
</dbReference>
<dbReference type="EMBL" id="JAMZMM010000513">
    <property type="protein sequence ID" value="MCP2732223.1"/>
    <property type="molecule type" value="Genomic_DNA"/>
</dbReference>
<dbReference type="PANTHER" id="PTHR43297:SF2">
    <property type="entry name" value="DIPEPTIDE TRANSPORT ATP-BINDING PROTEIN DPPD"/>
    <property type="match status" value="1"/>
</dbReference>
<name>A0AAE3KS15_9CYAN</name>
<evidence type="ECO:0000313" key="11">
    <source>
        <dbReference type="Proteomes" id="UP001204953"/>
    </source>
</evidence>
<evidence type="ECO:0000256" key="5">
    <source>
        <dbReference type="ARBA" id="ARBA00022741"/>
    </source>
</evidence>
<keyword evidence="5" id="KW-0547">Nucleotide-binding</keyword>
<dbReference type="InterPro" id="IPR050388">
    <property type="entry name" value="ABC_Ni/Peptide_Import"/>
</dbReference>
<gene>
    <name evidence="10" type="ORF">NJ959_27715</name>
</gene>
<sequence>MTNIVLDVRNLSVEFTSDEKRVLAVNNISFQLKRGQTLGIVGESGSGKSVTSLAVMGLMPPSAKVTGEIYFKSKSGQSDDETIDLLTLKDREKPSYRGGKIAMIFQEPMTSLNPVYTIGFQLIEAILQHQELSTQQAIWKASERLQQVQLLPTDEKIREQFREEFRKKSDGEPQQKEIDDYINQQKRAFLSRYPHQLSGGQLQRVMIAMAISCEPDILIADEPTTALDVTVQADILNLLRTLRDNLNMSLIFISHDLGVIAEIADTVAVMYQGEIRETKNVLQIFSNPEDPYTKALLACRPSLERHQERLPIVSDFMDVVTDKDGKIVEIKEKSGSPDPNQKSQVITENPQSPSP</sequence>
<organism evidence="10 11">
    <name type="scientific">Limnofasciculus baicalensis BBK-W-15</name>
    <dbReference type="NCBI Taxonomy" id="2699891"/>
    <lineage>
        <taxon>Bacteria</taxon>
        <taxon>Bacillati</taxon>
        <taxon>Cyanobacteriota</taxon>
        <taxon>Cyanophyceae</taxon>
        <taxon>Coleofasciculales</taxon>
        <taxon>Coleofasciculaceae</taxon>
        <taxon>Limnofasciculus</taxon>
        <taxon>Limnofasciculus baicalensis</taxon>
    </lineage>
</organism>
<evidence type="ECO:0000313" key="10">
    <source>
        <dbReference type="EMBL" id="MCP2732223.1"/>
    </source>
</evidence>
<feature type="region of interest" description="Disordered" evidence="8">
    <location>
        <begin position="330"/>
        <end position="355"/>
    </location>
</feature>
<dbReference type="AlphaFoldDB" id="A0AAE3KS15"/>
<reference evidence="10" key="1">
    <citation type="submission" date="2022-06" db="EMBL/GenBank/DDBJ databases">
        <title>New cyanobacteria of genus Symplocastrum in benthos of Lake Baikal.</title>
        <authorList>
            <person name="Sorokovikova E."/>
            <person name="Tikhonova I."/>
            <person name="Krasnopeev A."/>
            <person name="Evseev P."/>
            <person name="Gladkikh A."/>
            <person name="Belykh O."/>
        </authorList>
    </citation>
    <scope>NUCLEOTIDE SEQUENCE</scope>
    <source>
        <strain evidence="10">BBK-W-15</strain>
    </source>
</reference>
<feature type="domain" description="ABC transporter" evidence="9">
    <location>
        <begin position="8"/>
        <end position="297"/>
    </location>
</feature>
<dbReference type="InterPro" id="IPR027417">
    <property type="entry name" value="P-loop_NTPase"/>
</dbReference>
<comment type="subcellular location">
    <subcellularLocation>
        <location evidence="1">Cell membrane</location>
        <topology evidence="1">Peripheral membrane protein</topology>
    </subcellularLocation>
</comment>
<dbReference type="InterPro" id="IPR003439">
    <property type="entry name" value="ABC_transporter-like_ATP-bd"/>
</dbReference>
<proteinExistence type="inferred from homology"/>
<evidence type="ECO:0000259" key="9">
    <source>
        <dbReference type="PROSITE" id="PS50893"/>
    </source>
</evidence>
<evidence type="ECO:0000256" key="2">
    <source>
        <dbReference type="ARBA" id="ARBA00005417"/>
    </source>
</evidence>
<evidence type="ECO:0000256" key="4">
    <source>
        <dbReference type="ARBA" id="ARBA00022475"/>
    </source>
</evidence>
<keyword evidence="7" id="KW-0472">Membrane</keyword>
<dbReference type="PROSITE" id="PS50893">
    <property type="entry name" value="ABC_TRANSPORTER_2"/>
    <property type="match status" value="1"/>
</dbReference>
<dbReference type="SMART" id="SM00382">
    <property type="entry name" value="AAA"/>
    <property type="match status" value="1"/>
</dbReference>
<dbReference type="GO" id="GO:0005886">
    <property type="term" value="C:plasma membrane"/>
    <property type="evidence" value="ECO:0007669"/>
    <property type="project" value="UniProtKB-SubCell"/>
</dbReference>
<dbReference type="InterPro" id="IPR003593">
    <property type="entry name" value="AAA+_ATPase"/>
</dbReference>
<dbReference type="RefSeq" id="WP_254014948.1">
    <property type="nucleotide sequence ID" value="NZ_JAMZMM010000513.1"/>
</dbReference>
<dbReference type="Pfam" id="PF00005">
    <property type="entry name" value="ABC_tran"/>
    <property type="match status" value="1"/>
</dbReference>
<dbReference type="SUPFAM" id="SSF52540">
    <property type="entry name" value="P-loop containing nucleoside triphosphate hydrolases"/>
    <property type="match status" value="1"/>
</dbReference>
<accession>A0AAE3KS15</accession>
<evidence type="ECO:0000256" key="8">
    <source>
        <dbReference type="SAM" id="MobiDB-lite"/>
    </source>
</evidence>
<feature type="non-terminal residue" evidence="10">
    <location>
        <position position="355"/>
    </location>
</feature>
<keyword evidence="6 10" id="KW-0067">ATP-binding</keyword>
<keyword evidence="11" id="KW-1185">Reference proteome</keyword>
<dbReference type="CDD" id="cd03257">
    <property type="entry name" value="ABC_NikE_OppD_transporters"/>
    <property type="match status" value="1"/>
</dbReference>
<comment type="caution">
    <text evidence="10">The sequence shown here is derived from an EMBL/GenBank/DDBJ whole genome shotgun (WGS) entry which is preliminary data.</text>
</comment>
<dbReference type="Gene3D" id="3.40.50.300">
    <property type="entry name" value="P-loop containing nucleotide triphosphate hydrolases"/>
    <property type="match status" value="1"/>
</dbReference>
<keyword evidence="3" id="KW-0813">Transport</keyword>
<comment type="similarity">
    <text evidence="2">Belongs to the ABC transporter superfamily.</text>
</comment>
<dbReference type="PANTHER" id="PTHR43297">
    <property type="entry name" value="OLIGOPEPTIDE TRANSPORT ATP-BINDING PROTEIN APPD"/>
    <property type="match status" value="1"/>
</dbReference>
<evidence type="ECO:0000256" key="7">
    <source>
        <dbReference type="ARBA" id="ARBA00023136"/>
    </source>
</evidence>
<dbReference type="GO" id="GO:0005524">
    <property type="term" value="F:ATP binding"/>
    <property type="evidence" value="ECO:0007669"/>
    <property type="project" value="UniProtKB-KW"/>
</dbReference>
<evidence type="ECO:0000256" key="3">
    <source>
        <dbReference type="ARBA" id="ARBA00022448"/>
    </source>
</evidence>